<dbReference type="Proteomes" id="UP000534783">
    <property type="component" value="Unassembled WGS sequence"/>
</dbReference>
<evidence type="ECO:0000313" key="1">
    <source>
        <dbReference type="EMBL" id="NKE72691.1"/>
    </source>
</evidence>
<reference evidence="1 2" key="1">
    <citation type="journal article" date="2020" name="Nature">
        <title>Bacterial chemolithoautotrophy via manganese oxidation.</title>
        <authorList>
            <person name="Yu H."/>
            <person name="Leadbetter J.R."/>
        </authorList>
    </citation>
    <scope>NUCLEOTIDE SEQUENCE [LARGE SCALE GENOMIC DNA]</scope>
    <source>
        <strain evidence="1 2">Mn-1</strain>
    </source>
</reference>
<dbReference type="Gene3D" id="2.40.160.10">
    <property type="entry name" value="Porin"/>
    <property type="match status" value="1"/>
</dbReference>
<proteinExistence type="predicted"/>
<dbReference type="AlphaFoldDB" id="A0A7X6DSP8"/>
<keyword evidence="2" id="KW-1185">Reference proteome</keyword>
<sequence length="388" mass="42229">MLKKWVWPFFALMFVFVSSGWAMEMEPGEGSQTKIYGYGELHYNDYEGTQSVSGRPQGGGVGAKLELHRFVIGIGHDFNDWISFRGEIDLEHAFREPYVEYAYIEFRLNQALAIRTGSLLLPVGFMNEVHEPPTFYSVERPDVEARVIPTTWPEGGIGFLGNVVPGLRYKVYIVSGLDAQAGFGGTANFATGFSASNGIRGGRNKAADAPAQDKAVVGRLEYTGIPGLKLGTSAYRGEADQGKIPGADVAVLLLEADAQIRFGGFEVRGVYAQIDIDDVAALNAAKGIAAGSSASVGEQIYGWYAELAYHLVLGNHELVPFVRHEQFNTQDAVPTGFTADPANDVTVWTGGLAYFPHPQVVAKADFQGREDGTNDHSRQFNLGIGWMF</sequence>
<protein>
    <recommendedName>
        <fullName evidence="3">Porin</fullName>
    </recommendedName>
</protein>
<dbReference type="RefSeq" id="WP_168062634.1">
    <property type="nucleotide sequence ID" value="NZ_VTOW01000004.1"/>
</dbReference>
<evidence type="ECO:0000313" key="2">
    <source>
        <dbReference type="Proteomes" id="UP000534783"/>
    </source>
</evidence>
<evidence type="ECO:0008006" key="3">
    <source>
        <dbReference type="Google" id="ProtNLM"/>
    </source>
</evidence>
<dbReference type="InterPro" id="IPR023614">
    <property type="entry name" value="Porin_dom_sf"/>
</dbReference>
<dbReference type="EMBL" id="VTOW01000004">
    <property type="protein sequence ID" value="NKE72691.1"/>
    <property type="molecule type" value="Genomic_DNA"/>
</dbReference>
<name>A0A7X6DSP8_9BACT</name>
<dbReference type="SUPFAM" id="SSF56935">
    <property type="entry name" value="Porins"/>
    <property type="match status" value="1"/>
</dbReference>
<comment type="caution">
    <text evidence="1">The sequence shown here is derived from an EMBL/GenBank/DDBJ whole genome shotgun (WGS) entry which is preliminary data.</text>
</comment>
<gene>
    <name evidence="1" type="ORF">MNODULE_18225</name>
</gene>
<organism evidence="1 2">
    <name type="scientific">Candidatus Manganitrophus noduliformans</name>
    <dbReference type="NCBI Taxonomy" id="2606439"/>
    <lineage>
        <taxon>Bacteria</taxon>
        <taxon>Pseudomonadati</taxon>
        <taxon>Nitrospirota</taxon>
        <taxon>Nitrospiria</taxon>
        <taxon>Candidatus Troglogloeales</taxon>
        <taxon>Candidatus Manganitrophaceae</taxon>
        <taxon>Candidatus Manganitrophus</taxon>
    </lineage>
</organism>
<accession>A0A7X6DSP8</accession>